<dbReference type="Proteomes" id="UP000118426">
    <property type="component" value="Segment"/>
</dbReference>
<dbReference type="GeneID" id="14011280"/>
<dbReference type="PROSITE" id="PS50050">
    <property type="entry name" value="TNFR_NGFR_2"/>
    <property type="match status" value="2"/>
</dbReference>
<dbReference type="InterPro" id="IPR017349">
    <property type="entry name" value="TNFR_3_LTBR"/>
</dbReference>
<dbReference type="GO" id="GO:0006955">
    <property type="term" value="P:immune response"/>
    <property type="evidence" value="ECO:0007669"/>
    <property type="project" value="InterPro"/>
</dbReference>
<accession>K7PBM6</accession>
<dbReference type="OrthoDB" id="11333at10239"/>
<evidence type="ECO:0000313" key="3">
    <source>
        <dbReference type="Proteomes" id="UP000118426"/>
    </source>
</evidence>
<dbReference type="PROSITE" id="PS00652">
    <property type="entry name" value="TNFR_NGFR_1"/>
    <property type="match status" value="1"/>
</dbReference>
<dbReference type="PANTHER" id="PTHR47607">
    <property type="entry name" value="TUMOR NECROSIS FACTOR RECEPTOR SUBFAMILY MEMBER 3"/>
    <property type="match status" value="1"/>
</dbReference>
<keyword evidence="3" id="KW-1185">Reference proteome</keyword>
<evidence type="ECO:0000259" key="1">
    <source>
        <dbReference type="PROSITE" id="PS50050"/>
    </source>
</evidence>
<gene>
    <name evidence="2" type="ORF">CyHV1_ORF136A</name>
</gene>
<dbReference type="EMBL" id="JQ815363">
    <property type="protein sequence ID" value="AFJ20426.1"/>
    <property type="molecule type" value="Genomic_DNA"/>
</dbReference>
<protein>
    <submittedName>
        <fullName evidence="2">Protein ORF136A</fullName>
    </submittedName>
</protein>
<dbReference type="InterPro" id="IPR001368">
    <property type="entry name" value="TNFR/NGFR_Cys_rich_reg"/>
</dbReference>
<dbReference type="Pfam" id="PF00020">
    <property type="entry name" value="TNFR_c6"/>
    <property type="match status" value="1"/>
</dbReference>
<dbReference type="SMART" id="SM00208">
    <property type="entry name" value="TNFR"/>
    <property type="match status" value="2"/>
</dbReference>
<dbReference type="PANTHER" id="PTHR47607:SF1">
    <property type="entry name" value="TUMOR NECROSIS FACTOR RECEPTOR SUPERFAMILY MEMBER 3"/>
    <property type="match status" value="1"/>
</dbReference>
<evidence type="ECO:0000313" key="2">
    <source>
        <dbReference type="EMBL" id="AFJ20426.1"/>
    </source>
</evidence>
<feature type="domain" description="TNFR-Cys" evidence="1">
    <location>
        <begin position="35"/>
        <end position="71"/>
    </location>
</feature>
<name>K7PBM6_9VIRU</name>
<dbReference type="RefSeq" id="YP_007003792.1">
    <property type="nucleotide sequence ID" value="NC_019491.1"/>
</dbReference>
<organism evidence="2 3">
    <name type="scientific">Cyprinid herpesvirus 1</name>
    <dbReference type="NCBI Taxonomy" id="317858"/>
    <lineage>
        <taxon>Viruses</taxon>
        <taxon>Duplodnaviria</taxon>
        <taxon>Heunggongvirae</taxon>
        <taxon>Peploviricota</taxon>
        <taxon>Herviviricetes</taxon>
        <taxon>Herpesvirales</taxon>
        <taxon>Alloherpesviridae</taxon>
        <taxon>Cyvirus</taxon>
        <taxon>Cyvirus cyprinidallo1</taxon>
    </lineage>
</organism>
<dbReference type="SUPFAM" id="SSF57586">
    <property type="entry name" value="TNF receptor-like"/>
    <property type="match status" value="2"/>
</dbReference>
<dbReference type="Gene3D" id="2.10.50.10">
    <property type="entry name" value="Tumor Necrosis Factor Receptor, subunit A, domain 2"/>
    <property type="match status" value="2"/>
</dbReference>
<feature type="domain" description="TNFR-Cys" evidence="1">
    <location>
        <begin position="73"/>
        <end position="114"/>
    </location>
</feature>
<dbReference type="KEGG" id="vg:14011280"/>
<proteinExistence type="predicted"/>
<sequence length="138" mass="15486">MHFITIQRLMMLKFFLGLCLLAYATSAAAVETAEDCLSEEYYNKEEKRCCARCTPGSHLIKECSGEEPTICQECDEGTFLETWNYAPNCFRCNRCNKGHHVTVKACTPQSNAECGCADGYTIRTLDGLTTQCRRTGRS</sequence>
<reference evidence="2 3" key="1">
    <citation type="journal article" date="2013" name="J. Virol.">
        <title>Comparative genomics of carp herpesviruses.</title>
        <authorList>
            <person name="Davison A.J."/>
            <person name="Kurobe T."/>
            <person name="Gatherer D."/>
            <person name="Cunningham C."/>
            <person name="Korf I."/>
            <person name="Fukuda H."/>
            <person name="Hedrick R.P."/>
            <person name="Waltzek T.B."/>
        </authorList>
    </citation>
    <scope>NUCLEOTIDE SEQUENCE [LARGE SCALE GENOMIC DNA]</scope>
    <source>
        <strain evidence="2">NG-J1</strain>
    </source>
</reference>